<keyword evidence="2" id="KW-1133">Transmembrane helix</keyword>
<keyword evidence="2" id="KW-0812">Transmembrane</keyword>
<protein>
    <recommendedName>
        <fullName evidence="5">Cytochrome oxidase complex assembly protein 1</fullName>
    </recommendedName>
</protein>
<sequence length="178" mass="18845">MSNAPNDPFGNQNPGAGYQQPPAKKSNTWLWVLGILAALLLVGALACCGGGYFFASKFTEFAGMAIVEQLSDNPVIQDNVGDIESASINLQETAQYAQDNPGENRMIVDIVGSKSDAQLAIEQQGEDVASAELIMPDGTTYDVPLEGTGFDTDMGDIDAGDLEMGEDDFSIEVETDSP</sequence>
<name>A0A5C6FK78_9PLAN</name>
<dbReference type="OrthoDB" id="291511at2"/>
<dbReference type="Proteomes" id="UP000316476">
    <property type="component" value="Unassembled WGS sequence"/>
</dbReference>
<feature type="region of interest" description="Disordered" evidence="1">
    <location>
        <begin position="1"/>
        <end position="21"/>
    </location>
</feature>
<reference evidence="3 4" key="1">
    <citation type="submission" date="2019-02" db="EMBL/GenBank/DDBJ databases">
        <title>Deep-cultivation of Planctomycetes and their phenomic and genomic characterization uncovers novel biology.</title>
        <authorList>
            <person name="Wiegand S."/>
            <person name="Jogler M."/>
            <person name="Boedeker C."/>
            <person name="Pinto D."/>
            <person name="Vollmers J."/>
            <person name="Rivas-Marin E."/>
            <person name="Kohn T."/>
            <person name="Peeters S.H."/>
            <person name="Heuer A."/>
            <person name="Rast P."/>
            <person name="Oberbeckmann S."/>
            <person name="Bunk B."/>
            <person name="Jeske O."/>
            <person name="Meyerdierks A."/>
            <person name="Storesund J.E."/>
            <person name="Kallscheuer N."/>
            <person name="Luecker S."/>
            <person name="Lage O.M."/>
            <person name="Pohl T."/>
            <person name="Merkel B.J."/>
            <person name="Hornburger P."/>
            <person name="Mueller R.-W."/>
            <person name="Bruemmer F."/>
            <person name="Labrenz M."/>
            <person name="Spormann A.M."/>
            <person name="Op Den Camp H."/>
            <person name="Overmann J."/>
            <person name="Amann R."/>
            <person name="Jetten M.S.M."/>
            <person name="Mascher T."/>
            <person name="Medema M.H."/>
            <person name="Devos D.P."/>
            <person name="Kaster A.-K."/>
            <person name="Ovreas L."/>
            <person name="Rohde M."/>
            <person name="Galperin M.Y."/>
            <person name="Jogler C."/>
        </authorList>
    </citation>
    <scope>NUCLEOTIDE SEQUENCE [LARGE SCALE GENOMIC DNA]</scope>
    <source>
        <strain evidence="3 4">V7</strain>
    </source>
</reference>
<comment type="caution">
    <text evidence="3">The sequence shown here is derived from an EMBL/GenBank/DDBJ whole genome shotgun (WGS) entry which is preliminary data.</text>
</comment>
<evidence type="ECO:0000313" key="4">
    <source>
        <dbReference type="Proteomes" id="UP000316476"/>
    </source>
</evidence>
<feature type="region of interest" description="Disordered" evidence="1">
    <location>
        <begin position="155"/>
        <end position="178"/>
    </location>
</feature>
<accession>A0A5C6FK78</accession>
<dbReference type="AlphaFoldDB" id="A0A5C6FK78"/>
<gene>
    <name evidence="3" type="ORF">V7x_53090</name>
</gene>
<evidence type="ECO:0008006" key="5">
    <source>
        <dbReference type="Google" id="ProtNLM"/>
    </source>
</evidence>
<feature type="transmembrane region" description="Helical" evidence="2">
    <location>
        <begin position="29"/>
        <end position="55"/>
    </location>
</feature>
<organism evidence="3 4">
    <name type="scientific">Crateriforma conspicua</name>
    <dbReference type="NCBI Taxonomy" id="2527996"/>
    <lineage>
        <taxon>Bacteria</taxon>
        <taxon>Pseudomonadati</taxon>
        <taxon>Planctomycetota</taxon>
        <taxon>Planctomycetia</taxon>
        <taxon>Planctomycetales</taxon>
        <taxon>Planctomycetaceae</taxon>
        <taxon>Crateriforma</taxon>
    </lineage>
</organism>
<evidence type="ECO:0000256" key="2">
    <source>
        <dbReference type="SAM" id="Phobius"/>
    </source>
</evidence>
<keyword evidence="2" id="KW-0472">Membrane</keyword>
<proteinExistence type="predicted"/>
<dbReference type="RefSeq" id="WP_146416344.1">
    <property type="nucleotide sequence ID" value="NZ_SJPZ01000003.1"/>
</dbReference>
<feature type="compositionally biased region" description="Polar residues" evidence="1">
    <location>
        <begin position="1"/>
        <end position="14"/>
    </location>
</feature>
<evidence type="ECO:0000313" key="3">
    <source>
        <dbReference type="EMBL" id="TWU60998.1"/>
    </source>
</evidence>
<dbReference type="EMBL" id="SJPZ01000003">
    <property type="protein sequence ID" value="TWU60998.1"/>
    <property type="molecule type" value="Genomic_DNA"/>
</dbReference>
<evidence type="ECO:0000256" key="1">
    <source>
        <dbReference type="SAM" id="MobiDB-lite"/>
    </source>
</evidence>